<evidence type="ECO:0000313" key="2">
    <source>
        <dbReference type="EMBL" id="KAI0516092.1"/>
    </source>
</evidence>
<sequence length="1626" mass="185577">MREALRENTRLPSDFPGEKFAPANTAHVTVHRAKERLRHFFQRIWRRNVSDVYCAGKRRRSRPAFYWFWRTLRRKITSAITGGYCAGVFKLNDLKLPHSMPKFFLASWTPENPPAKALFPLFPYGCSFLSCISLTLPLFPSSPFVARLRLRSPSSLDDHWTSPTIIAFFADERSSSDRKFSPYASYRLPIDSGLAGAPAIRRHGGTEMEQRRLIPSDAWKNYRNGISVPVLDSSEVFNGGSKILDGFNKNFKGLFNKPLIINEGGFLAKEEIPSLGPGRRINSNIGHNTKSLPSSPIVKSSNEPLNFISKDVENVDVDLSLKKNTGLPVEVPDMDLAGPGDATGGKNQNVWSQSAWRKKPDVNVDNMELGSFLSEDGKMVVLHAEKELENVKRLEKAIVVKTFGDNIPFHVVSTELRRQWEKFGKFHIIGISSPVWIRLPNLPLQCWDEVNICRIASLVGKPYLLDGNMFQWSIREFARVCVRIPLDMRLPQGVWVKGSAGEFYQKVEYEGVSKICTECGTIGHSLKECGELKQKVEFGYRIAQPVGVINGQTMHTMAAEALDVEKRSNNNPWIQVQHVEALVSSKIPEDVDNEVIADDSPDEEINPAVEEEASTWIGVEEGEILVPDKELDLSSTVRCDKQKSESFQKTGKELSIPNGSKMGSHSYEKKVKLIKEIKSLGSGNIISHNRKMDGGKTKKISYMENSHLMKFLGMKWDFFLVLAIGLSGGLMVLWRKDLAKFSVIEASSQMILGMMNVTGKGRWVVASVYCSTDVQERMKLWDDLESHCAGNLPMVVGGDFNCVLSQAEKRGGKRFTLTQGSKDFNNFMIRNDLHEVKSMGPRFTWCNNKSGGARILEKLDRCLINSTALDIIHLALVKHLTRVASDHCPIMLEIFKPVERFNRIIRYEEVWATYYGASTLVKNVWMRSCRGDPASVLNLKFKRTLKALFYWSKAKFKDLSMLREKLRREILEIQLEESEGDISLDKLQILRYKINELNVTLARINTWWRQRAKARWMDEGDCNSSFFHAFANARRSTNWISHIKTESDGWPKPSTIISNVDQKILEAEFLREELQEVVDNSKSSISPGLDEISFSFIKDFWQLIKGDVWLAANQFFSSGVMDQSWKETLIVLIPKIICPQELVHFKPISLCLTIYKLIAKMLLNRLEKVFQKIISVDQEAFVRGRSLSEHVLLAQEVFNKFRWSKARSGMFAIKLDMEQAYNKAKIKEVKELKEIISNYCNWMGQKVNNLKSMIIFGRFTKRNIQKKIVKKLKFKVVKEISYLGVKMTLRRMIASDFQVLLEAATNRLNTWGKKCISLEVPLSILKEIDKMCRGFLWSKNNGNAGLHYASWDLLYVKLSSFISNGERNLEKLKVNFGVQLMEIISNIPININRNSDVLELKCKFAGKSVTALAFEAAMVHEEEVTHWNWLKKLKLKPKIELFWWRLCKNALMSNTFLVNRRLSNFPSCPRGCGVNEDNCHLVGNYFKIRNVVSLLNSRGFSIPIFNGFLDCLECLQRLVGKNSLSANILCIVVYLVWKSRCKDNWDANQQLLLFPWHPPPPGWIKINVDASLKRDNMAGIGGIARDEKGRFWVAFGAHCLHWDISQLELLAVFYLKNVVKEWMFEA</sequence>
<feature type="compositionally biased region" description="Basic and acidic residues" evidence="1">
    <location>
        <begin position="642"/>
        <end position="652"/>
    </location>
</feature>
<dbReference type="PANTHER" id="PTHR31286">
    <property type="entry name" value="GLYCINE-RICH CELL WALL STRUCTURAL PROTEIN 1.8-LIKE"/>
    <property type="match status" value="1"/>
</dbReference>
<dbReference type="Gene3D" id="3.60.10.10">
    <property type="entry name" value="Endonuclease/exonuclease/phosphatase"/>
    <property type="match status" value="1"/>
</dbReference>
<evidence type="ECO:0000313" key="3">
    <source>
        <dbReference type="Proteomes" id="UP000829196"/>
    </source>
</evidence>
<accession>A0A8T3BPZ1</accession>
<protein>
    <recommendedName>
        <fullName evidence="4">CCHC-type domain-containing protein</fullName>
    </recommendedName>
</protein>
<dbReference type="Proteomes" id="UP000829196">
    <property type="component" value="Unassembled WGS sequence"/>
</dbReference>
<reference evidence="2" key="1">
    <citation type="journal article" date="2022" name="Front. Genet.">
        <title>Chromosome-Scale Assembly of the Dendrobium nobile Genome Provides Insights Into the Molecular Mechanism of the Biosynthesis of the Medicinal Active Ingredient of Dendrobium.</title>
        <authorList>
            <person name="Xu Q."/>
            <person name="Niu S.-C."/>
            <person name="Li K.-L."/>
            <person name="Zheng P.-J."/>
            <person name="Zhang X.-J."/>
            <person name="Jia Y."/>
            <person name="Liu Y."/>
            <person name="Niu Y.-X."/>
            <person name="Yu L.-H."/>
            <person name="Chen D.-F."/>
            <person name="Zhang G.-Q."/>
        </authorList>
    </citation>
    <scope>NUCLEOTIDE SEQUENCE</scope>
    <source>
        <tissue evidence="2">Leaf</tissue>
    </source>
</reference>
<proteinExistence type="predicted"/>
<gene>
    <name evidence="2" type="ORF">KFK09_008764</name>
</gene>
<evidence type="ECO:0008006" key="4">
    <source>
        <dbReference type="Google" id="ProtNLM"/>
    </source>
</evidence>
<dbReference type="InterPro" id="IPR036691">
    <property type="entry name" value="Endo/exonu/phosph_ase_sf"/>
</dbReference>
<dbReference type="EMBL" id="JAGYWB010000007">
    <property type="protein sequence ID" value="KAI0516092.1"/>
    <property type="molecule type" value="Genomic_DNA"/>
</dbReference>
<dbReference type="SUPFAM" id="SSF56219">
    <property type="entry name" value="DNase I-like"/>
    <property type="match status" value="1"/>
</dbReference>
<feature type="region of interest" description="Disordered" evidence="1">
    <location>
        <begin position="642"/>
        <end position="662"/>
    </location>
</feature>
<comment type="caution">
    <text evidence="2">The sequence shown here is derived from an EMBL/GenBank/DDBJ whole genome shotgun (WGS) entry which is preliminary data.</text>
</comment>
<dbReference type="PANTHER" id="PTHR31286:SF165">
    <property type="entry name" value="DUF4283 DOMAIN-CONTAINING PROTEIN"/>
    <property type="match status" value="1"/>
</dbReference>
<keyword evidence="3" id="KW-1185">Reference proteome</keyword>
<organism evidence="2 3">
    <name type="scientific">Dendrobium nobile</name>
    <name type="common">Orchid</name>
    <dbReference type="NCBI Taxonomy" id="94219"/>
    <lineage>
        <taxon>Eukaryota</taxon>
        <taxon>Viridiplantae</taxon>
        <taxon>Streptophyta</taxon>
        <taxon>Embryophyta</taxon>
        <taxon>Tracheophyta</taxon>
        <taxon>Spermatophyta</taxon>
        <taxon>Magnoliopsida</taxon>
        <taxon>Liliopsida</taxon>
        <taxon>Asparagales</taxon>
        <taxon>Orchidaceae</taxon>
        <taxon>Epidendroideae</taxon>
        <taxon>Malaxideae</taxon>
        <taxon>Dendrobiinae</taxon>
        <taxon>Dendrobium</taxon>
    </lineage>
</organism>
<dbReference type="InterPro" id="IPR040256">
    <property type="entry name" value="At4g02000-like"/>
</dbReference>
<evidence type="ECO:0000256" key="1">
    <source>
        <dbReference type="SAM" id="MobiDB-lite"/>
    </source>
</evidence>
<name>A0A8T3BPZ1_DENNO</name>
<dbReference type="OrthoDB" id="421040at2759"/>